<dbReference type="PROSITE" id="PS50887">
    <property type="entry name" value="GGDEF"/>
    <property type="match status" value="1"/>
</dbReference>
<dbReference type="SUPFAM" id="SSF109604">
    <property type="entry name" value="HD-domain/PDEase-like"/>
    <property type="match status" value="1"/>
</dbReference>
<accession>E4RPU3</accession>
<dbReference type="InterPro" id="IPR000160">
    <property type="entry name" value="GGDEF_dom"/>
</dbReference>
<dbReference type="InterPro" id="IPR037522">
    <property type="entry name" value="HD_GYP_dom"/>
</dbReference>
<dbReference type="NCBIfam" id="TIGR00277">
    <property type="entry name" value="HDIG"/>
    <property type="match status" value="1"/>
</dbReference>
<gene>
    <name evidence="3" type="ordered locus">Halsa_0504</name>
</gene>
<dbReference type="CDD" id="cd01949">
    <property type="entry name" value="GGDEF"/>
    <property type="match status" value="1"/>
</dbReference>
<dbReference type="InterPro" id="IPR003607">
    <property type="entry name" value="HD/PDEase_dom"/>
</dbReference>
<evidence type="ECO:0000313" key="4">
    <source>
        <dbReference type="Proteomes" id="UP000007434"/>
    </source>
</evidence>
<protein>
    <submittedName>
        <fullName evidence="3">Diguanylate cyclase and metal dependent phosphohydrolase</fullName>
    </submittedName>
</protein>
<dbReference type="STRING" id="656519.Halsa_0504"/>
<dbReference type="InterPro" id="IPR029787">
    <property type="entry name" value="Nucleotide_cyclase"/>
</dbReference>
<dbReference type="SMART" id="SM00471">
    <property type="entry name" value="HDc"/>
    <property type="match status" value="1"/>
</dbReference>
<dbReference type="HOGENOM" id="CLU_000445_92_9_9"/>
<dbReference type="CDD" id="cd00077">
    <property type="entry name" value="HDc"/>
    <property type="match status" value="1"/>
</dbReference>
<dbReference type="KEGG" id="has:Halsa_0504"/>
<proteinExistence type="predicted"/>
<evidence type="ECO:0000313" key="3">
    <source>
        <dbReference type="EMBL" id="ADQ13977.1"/>
    </source>
</evidence>
<dbReference type="Pfam" id="PF00990">
    <property type="entry name" value="GGDEF"/>
    <property type="match status" value="1"/>
</dbReference>
<dbReference type="EMBL" id="CP002304">
    <property type="protein sequence ID" value="ADQ13977.1"/>
    <property type="molecule type" value="Genomic_DNA"/>
</dbReference>
<evidence type="ECO:0000259" key="2">
    <source>
        <dbReference type="PROSITE" id="PS51832"/>
    </source>
</evidence>
<dbReference type="NCBIfam" id="TIGR00254">
    <property type="entry name" value="GGDEF"/>
    <property type="match status" value="1"/>
</dbReference>
<dbReference type="Gene3D" id="3.30.70.270">
    <property type="match status" value="1"/>
</dbReference>
<dbReference type="Gene3D" id="1.10.3210.10">
    <property type="entry name" value="Hypothetical protein af1432"/>
    <property type="match status" value="1"/>
</dbReference>
<dbReference type="PANTHER" id="PTHR43155:SF2">
    <property type="entry name" value="CYCLIC DI-GMP PHOSPHODIESTERASE PA4108"/>
    <property type="match status" value="1"/>
</dbReference>
<dbReference type="eggNOG" id="COG2199">
    <property type="taxonomic scope" value="Bacteria"/>
</dbReference>
<dbReference type="Pfam" id="PF13487">
    <property type="entry name" value="HD_5"/>
    <property type="match status" value="1"/>
</dbReference>
<evidence type="ECO:0000259" key="1">
    <source>
        <dbReference type="PROSITE" id="PS50887"/>
    </source>
</evidence>
<dbReference type="PROSITE" id="PS51832">
    <property type="entry name" value="HD_GYP"/>
    <property type="match status" value="1"/>
</dbReference>
<feature type="domain" description="HD-GYP" evidence="2">
    <location>
        <begin position="176"/>
        <end position="363"/>
    </location>
</feature>
<name>E4RPU3_HALHG</name>
<dbReference type="InterPro" id="IPR043128">
    <property type="entry name" value="Rev_trsase/Diguanyl_cyclase"/>
</dbReference>
<dbReference type="SUPFAM" id="SSF55073">
    <property type="entry name" value="Nucleotide cyclase"/>
    <property type="match status" value="1"/>
</dbReference>
<reference evidence="3 4" key="2">
    <citation type="journal article" date="2011" name="J. Bacteriol.">
        <title>Complete Genome Sequence of the Haloalkaliphilic, Hydrogen Producing Halanaerobium hydrogenoformans.</title>
        <authorList>
            <person name="Brown S.D."/>
            <person name="Begemann M.B."/>
            <person name="Mormile M.R."/>
            <person name="Wall J.D."/>
            <person name="Han C.S."/>
            <person name="Goodwin L.A."/>
            <person name="Pitluck S."/>
            <person name="Land M.L."/>
            <person name="Hauser L.J."/>
            <person name="Elias D.A."/>
        </authorList>
    </citation>
    <scope>NUCLEOTIDE SEQUENCE [LARGE SCALE GENOMIC DNA]</scope>
    <source>
        <strain evidence="4">sapolanicus</strain>
    </source>
</reference>
<feature type="domain" description="GGDEF" evidence="1">
    <location>
        <begin position="55"/>
        <end position="188"/>
    </location>
</feature>
<dbReference type="eggNOG" id="COG3437">
    <property type="taxonomic scope" value="Bacteria"/>
</dbReference>
<dbReference type="PANTHER" id="PTHR43155">
    <property type="entry name" value="CYCLIC DI-GMP PHOSPHODIESTERASE PA4108-RELATED"/>
    <property type="match status" value="1"/>
</dbReference>
<sequence length="363" mass="40964">MYPLEVLGDLVSAAYNKYINFKKITHLNTHDNLTGLYNRKCFISEMKKLDKKENLPIGIIMTDINGLKLINNSYGQQIGDQIIIKSAELLKTTLKSNDIIGRWGGDEFIIIMINTHKQEVELYTREIKNLINIEPQSKIDISLSAGSALKITAEEKILNLIQQAEQALFTDQLTKEKSSKNKIVQSLLSTLRNKSNETEHHSVRMAELAQELGRAVGVGNNDLNKLALLANIHDIGKITIPESILNKPGKPDKEEWEILKKHPIKGAEIASETDEFAPVAEEILSHHEHFDVSGYPRGLKGKEIPLLARILTIVDAYDVMINERPYKKAMTKKEADLELQRCAGSQFDPELVDKFFKIIESDL</sequence>
<dbReference type="InterPro" id="IPR006675">
    <property type="entry name" value="HDIG_dom"/>
</dbReference>
<reference evidence="3 4" key="1">
    <citation type="submission" date="2010-11" db="EMBL/GenBank/DDBJ databases">
        <title>Complete sequence of Halanaerobium sp. sapolanicus.</title>
        <authorList>
            <consortium name="US DOE Joint Genome Institute"/>
            <person name="Lucas S."/>
            <person name="Copeland A."/>
            <person name="Lapidus A."/>
            <person name="Cheng J.-F."/>
            <person name="Bruce D."/>
            <person name="Goodwin L."/>
            <person name="Pitluck S."/>
            <person name="Davenport K."/>
            <person name="Detter J.C."/>
            <person name="Han C."/>
            <person name="Tapia R."/>
            <person name="Land M."/>
            <person name="Hauser L."/>
            <person name="Jeffries C."/>
            <person name="Kyrpides N."/>
            <person name="Ivanova N."/>
            <person name="Mikhailova N."/>
            <person name="Begemann M.B."/>
            <person name="Mormile M.R."/>
            <person name="Wall J.D."/>
            <person name="Elias D.A."/>
            <person name="Woyke T."/>
        </authorList>
    </citation>
    <scope>NUCLEOTIDE SEQUENCE [LARGE SCALE GENOMIC DNA]</scope>
    <source>
        <strain evidence="4">sapolanicus</strain>
    </source>
</reference>
<keyword evidence="4" id="KW-1185">Reference proteome</keyword>
<dbReference type="AlphaFoldDB" id="E4RPU3"/>
<dbReference type="Proteomes" id="UP000007434">
    <property type="component" value="Chromosome"/>
</dbReference>
<organism evidence="3 4">
    <name type="scientific">Halanaerobium hydrogeniformans</name>
    <name type="common">Halanaerobium sp. (strain sapolanicus)</name>
    <dbReference type="NCBI Taxonomy" id="656519"/>
    <lineage>
        <taxon>Bacteria</taxon>
        <taxon>Bacillati</taxon>
        <taxon>Bacillota</taxon>
        <taxon>Clostridia</taxon>
        <taxon>Halanaerobiales</taxon>
        <taxon>Halanaerobiaceae</taxon>
        <taxon>Halanaerobium</taxon>
    </lineage>
</organism>
<dbReference type="SMART" id="SM00267">
    <property type="entry name" value="GGDEF"/>
    <property type="match status" value="1"/>
</dbReference>